<dbReference type="GO" id="GO:0017000">
    <property type="term" value="P:antibiotic biosynthetic process"/>
    <property type="evidence" value="ECO:0007669"/>
    <property type="project" value="UniProtKB-ARBA"/>
</dbReference>
<gene>
    <name evidence="10" type="ORF">N7458_006097</name>
</gene>
<evidence type="ECO:0000256" key="4">
    <source>
        <dbReference type="ARBA" id="ARBA00022801"/>
    </source>
</evidence>
<keyword evidence="11" id="KW-1185">Reference proteome</keyword>
<dbReference type="InterPro" id="IPR001375">
    <property type="entry name" value="Peptidase_S9_cat"/>
</dbReference>
<keyword evidence="3 6" id="KW-0645">Protease</keyword>
<dbReference type="InterPro" id="IPR023302">
    <property type="entry name" value="Pept_S9A_N"/>
</dbReference>
<feature type="region of interest" description="Disordered" evidence="7">
    <location>
        <begin position="1"/>
        <end position="28"/>
    </location>
</feature>
<dbReference type="GO" id="GO:0005829">
    <property type="term" value="C:cytosol"/>
    <property type="evidence" value="ECO:0007669"/>
    <property type="project" value="TreeGrafter"/>
</dbReference>
<dbReference type="PANTHER" id="PTHR42881">
    <property type="entry name" value="PROLYL ENDOPEPTIDASE"/>
    <property type="match status" value="1"/>
</dbReference>
<comment type="similarity">
    <text evidence="2 6">Belongs to the peptidase S9A family.</text>
</comment>
<evidence type="ECO:0000259" key="9">
    <source>
        <dbReference type="Pfam" id="PF02897"/>
    </source>
</evidence>
<comment type="catalytic activity">
    <reaction evidence="1">
        <text>Hydrolysis of Pro-|-Xaa &gt;&gt; Ala-|-Xaa in oligopeptides.</text>
        <dbReference type="EC" id="3.4.21.26"/>
    </reaction>
</comment>
<evidence type="ECO:0000256" key="5">
    <source>
        <dbReference type="ARBA" id="ARBA00022825"/>
    </source>
</evidence>
<dbReference type="GO" id="GO:0070012">
    <property type="term" value="F:oligopeptidase activity"/>
    <property type="evidence" value="ECO:0007669"/>
    <property type="project" value="TreeGrafter"/>
</dbReference>
<accession>A0AAD6C6F4</accession>
<sequence>MFEYPPARRTDVAQQFSTANTGSQHSPSLVSVPNTYSWLEDEDSDETKTFVAEQNKSLNSHLLTDSSEAVKTRLMTLLRSQVQGEEISQAPESAGEYYLLRVSGCGRPFPITFKFKNSDLGKLLQPLRSGPTEYDPQTEGMVHSFHDEAASGAGKLLSSGVSGSGKYWAYCTSVEGSDWGIIRVKEVETGRELQEEIRDTKFNNSRKPITWLGNSGFFYQFWQFSEKRATSHPQLRYHALGTCQADDVLIYEEKSNPGRCFWLNLTADEKFAILSIYGSGQECQVLASRLQVTENRPVVDFSVQICDNFDYKWENNGEIVGFSLDGSTTGSTLLVEGVKQQTLKLAQVIGDCSILLIRSKDVCDRIQTFSTVDGELSAINAPLATVFDVQYSAATKDIFLIASSFSQPFSLWHIDGKTLGSAHGNSDQPQLVKVHPTTLASTTMGGVSSTQVFYTSADGTRVPMFLIANDSCPTTADTPILLYIYGGFGISVIPHFRPDFLVFIKAFRGIVAIANIRGGGEYGRSWYRAACGQHRQRVFDDIHGALQHLAHSFGTLTRRPILMGESMGALNAMSAILQQPGLVSAALLNAGPFDILRRQTSGMGLRGVEDIGDETDPVQFAHIHKWSPLENVGDGQRYPPALLTAGDRDDLVKCANSCKMVATLQHAQRLLEGNSAVHLRVIKNLGHGGAVSTEMQAVISVERWLWLAITLGLKVY</sequence>
<dbReference type="InterPro" id="IPR051167">
    <property type="entry name" value="Prolyl_oligopep/macrocyclase"/>
</dbReference>
<proteinExistence type="inferred from homology"/>
<reference evidence="10" key="2">
    <citation type="journal article" date="2023" name="IMA Fungus">
        <title>Comparative genomic study of the Penicillium genus elucidates a diverse pangenome and 15 lateral gene transfer events.</title>
        <authorList>
            <person name="Petersen C."/>
            <person name="Sorensen T."/>
            <person name="Nielsen M.R."/>
            <person name="Sondergaard T.E."/>
            <person name="Sorensen J.L."/>
            <person name="Fitzpatrick D.A."/>
            <person name="Frisvad J.C."/>
            <person name="Nielsen K.L."/>
        </authorList>
    </citation>
    <scope>NUCLEOTIDE SEQUENCE</scope>
    <source>
        <strain evidence="10">IBT 16125</strain>
    </source>
</reference>
<keyword evidence="5 6" id="KW-0720">Serine protease</keyword>
<evidence type="ECO:0000313" key="11">
    <source>
        <dbReference type="Proteomes" id="UP001213681"/>
    </source>
</evidence>
<evidence type="ECO:0000313" key="10">
    <source>
        <dbReference type="EMBL" id="KAJ5449648.1"/>
    </source>
</evidence>
<feature type="compositionally biased region" description="Polar residues" evidence="7">
    <location>
        <begin position="12"/>
        <end position="28"/>
    </location>
</feature>
<evidence type="ECO:0000256" key="2">
    <source>
        <dbReference type="ARBA" id="ARBA00005228"/>
    </source>
</evidence>
<dbReference type="Proteomes" id="UP001213681">
    <property type="component" value="Unassembled WGS sequence"/>
</dbReference>
<dbReference type="AlphaFoldDB" id="A0AAD6C6F4"/>
<feature type="domain" description="Peptidase S9 prolyl oligopeptidase catalytic" evidence="8">
    <location>
        <begin position="509"/>
        <end position="696"/>
    </location>
</feature>
<feature type="compositionally biased region" description="Basic and acidic residues" evidence="7">
    <location>
        <begin position="1"/>
        <end position="11"/>
    </location>
</feature>
<dbReference type="Pfam" id="PF00326">
    <property type="entry name" value="Peptidase_S9"/>
    <property type="match status" value="1"/>
</dbReference>
<evidence type="ECO:0000259" key="8">
    <source>
        <dbReference type="Pfam" id="PF00326"/>
    </source>
</evidence>
<dbReference type="Pfam" id="PF02897">
    <property type="entry name" value="Peptidase_S9_N"/>
    <property type="match status" value="1"/>
</dbReference>
<dbReference type="EMBL" id="JAPVEA010000006">
    <property type="protein sequence ID" value="KAJ5449648.1"/>
    <property type="molecule type" value="Genomic_DNA"/>
</dbReference>
<dbReference type="GeneID" id="81599722"/>
<dbReference type="InterPro" id="IPR002470">
    <property type="entry name" value="Peptidase_S9A"/>
</dbReference>
<dbReference type="Gene3D" id="3.40.50.1820">
    <property type="entry name" value="alpha/beta hydrolase"/>
    <property type="match status" value="1"/>
</dbReference>
<reference evidence="10" key="1">
    <citation type="submission" date="2022-12" db="EMBL/GenBank/DDBJ databases">
        <authorList>
            <person name="Petersen C."/>
        </authorList>
    </citation>
    <scope>NUCLEOTIDE SEQUENCE</scope>
    <source>
        <strain evidence="10">IBT 16125</strain>
    </source>
</reference>
<dbReference type="Gene3D" id="2.130.10.120">
    <property type="entry name" value="Prolyl oligopeptidase, N-terminal domain"/>
    <property type="match status" value="1"/>
</dbReference>
<keyword evidence="4 6" id="KW-0378">Hydrolase</keyword>
<dbReference type="RefSeq" id="XP_056765183.1">
    <property type="nucleotide sequence ID" value="XM_056909479.1"/>
</dbReference>
<dbReference type="PRINTS" id="PR00862">
    <property type="entry name" value="PROLIGOPTASE"/>
</dbReference>
<comment type="caution">
    <text evidence="10">The sequence shown here is derived from an EMBL/GenBank/DDBJ whole genome shotgun (WGS) entry which is preliminary data.</text>
</comment>
<protein>
    <recommendedName>
        <fullName evidence="6">Prolyl endopeptidase</fullName>
        <ecNumber evidence="6">3.4.21.-</ecNumber>
    </recommendedName>
</protein>
<evidence type="ECO:0000256" key="1">
    <source>
        <dbReference type="ARBA" id="ARBA00001070"/>
    </source>
</evidence>
<feature type="domain" description="Peptidase S9A N-terminal" evidence="9">
    <location>
        <begin position="159"/>
        <end position="418"/>
    </location>
</feature>
<dbReference type="GO" id="GO:0004252">
    <property type="term" value="F:serine-type endopeptidase activity"/>
    <property type="evidence" value="ECO:0007669"/>
    <property type="project" value="UniProtKB-UniRule"/>
</dbReference>
<dbReference type="InterPro" id="IPR029058">
    <property type="entry name" value="AB_hydrolase_fold"/>
</dbReference>
<dbReference type="SUPFAM" id="SSF53474">
    <property type="entry name" value="alpha/beta-Hydrolases"/>
    <property type="match status" value="1"/>
</dbReference>
<evidence type="ECO:0000256" key="3">
    <source>
        <dbReference type="ARBA" id="ARBA00022670"/>
    </source>
</evidence>
<dbReference type="GO" id="GO:0006508">
    <property type="term" value="P:proteolysis"/>
    <property type="evidence" value="ECO:0007669"/>
    <property type="project" value="UniProtKB-KW"/>
</dbReference>
<dbReference type="SUPFAM" id="SSF50993">
    <property type="entry name" value="Peptidase/esterase 'gauge' domain"/>
    <property type="match status" value="1"/>
</dbReference>
<dbReference type="PANTHER" id="PTHR42881:SF2">
    <property type="entry name" value="PROLYL ENDOPEPTIDASE"/>
    <property type="match status" value="1"/>
</dbReference>
<dbReference type="GO" id="GO:0072330">
    <property type="term" value="P:monocarboxylic acid biosynthetic process"/>
    <property type="evidence" value="ECO:0007669"/>
    <property type="project" value="UniProtKB-ARBA"/>
</dbReference>
<name>A0AAD6C6F4_9EURO</name>
<evidence type="ECO:0000256" key="7">
    <source>
        <dbReference type="SAM" id="MobiDB-lite"/>
    </source>
</evidence>
<dbReference type="EC" id="3.4.21.-" evidence="6"/>
<organism evidence="10 11">
    <name type="scientific">Penicillium daleae</name>
    <dbReference type="NCBI Taxonomy" id="63821"/>
    <lineage>
        <taxon>Eukaryota</taxon>
        <taxon>Fungi</taxon>
        <taxon>Dikarya</taxon>
        <taxon>Ascomycota</taxon>
        <taxon>Pezizomycotina</taxon>
        <taxon>Eurotiomycetes</taxon>
        <taxon>Eurotiomycetidae</taxon>
        <taxon>Eurotiales</taxon>
        <taxon>Aspergillaceae</taxon>
        <taxon>Penicillium</taxon>
    </lineage>
</organism>
<evidence type="ECO:0000256" key="6">
    <source>
        <dbReference type="RuleBase" id="RU368024"/>
    </source>
</evidence>